<organism evidence="2 3">
    <name type="scientific">Flexivirga alba</name>
    <dbReference type="NCBI Taxonomy" id="702742"/>
    <lineage>
        <taxon>Bacteria</taxon>
        <taxon>Bacillati</taxon>
        <taxon>Actinomycetota</taxon>
        <taxon>Actinomycetes</taxon>
        <taxon>Micrococcales</taxon>
        <taxon>Dermacoccaceae</taxon>
        <taxon>Flexivirga</taxon>
    </lineage>
</organism>
<reference evidence="3" key="1">
    <citation type="journal article" date="2019" name="Int. J. Syst. Evol. Microbiol.">
        <title>The Global Catalogue of Microorganisms (GCM) 10K type strain sequencing project: providing services to taxonomists for standard genome sequencing and annotation.</title>
        <authorList>
            <consortium name="The Broad Institute Genomics Platform"/>
            <consortium name="The Broad Institute Genome Sequencing Center for Infectious Disease"/>
            <person name="Wu L."/>
            <person name="Ma J."/>
        </authorList>
    </citation>
    <scope>NUCLEOTIDE SEQUENCE [LARGE SCALE GENOMIC DNA]</scope>
    <source>
        <strain evidence="3">CCUG 58127</strain>
    </source>
</reference>
<proteinExistence type="predicted"/>
<dbReference type="SUPFAM" id="SSF51695">
    <property type="entry name" value="PLC-like phosphodiesterases"/>
    <property type="match status" value="1"/>
</dbReference>
<feature type="domain" description="GP-PDE" evidence="1">
    <location>
        <begin position="12"/>
        <end position="254"/>
    </location>
</feature>
<dbReference type="CDD" id="cd08561">
    <property type="entry name" value="GDPD_cytoplasmic_ScUgpQ2_like"/>
    <property type="match status" value="1"/>
</dbReference>
<gene>
    <name evidence="2" type="ORF">ACFQDH_14660</name>
</gene>
<dbReference type="Proteomes" id="UP001596298">
    <property type="component" value="Unassembled WGS sequence"/>
</dbReference>
<evidence type="ECO:0000259" key="1">
    <source>
        <dbReference type="PROSITE" id="PS51704"/>
    </source>
</evidence>
<sequence length="262" mass="28388">MTRTAFFDHPGVIAMAHRGFTEGSGSPENSLPAFAAAVNLGFRYVETDVHATSDGTLVAFHDHRLDRVTDGSGVVAELPWSAVRAAKIAGTADIPTLDSVLESWPQLRVNIDCKAAGAVEPLVEVIERHRAHDRVCVASFSDARRRAVLQRLSRPVATSGGKSVISRFVVSGAIPTWARIPLGQNALRDVDCLQVPRAAGRIRVVTEASLRRAHDADVQVHVWTIDDSAQMHQLLDLGVDGIMTDRADLLRDVLIARGQWVG</sequence>
<name>A0ABW2AHR1_9MICO</name>
<dbReference type="EMBL" id="JBHSWH010000001">
    <property type="protein sequence ID" value="MFC6706464.1"/>
    <property type="molecule type" value="Genomic_DNA"/>
</dbReference>
<dbReference type="PANTHER" id="PTHR43805">
    <property type="entry name" value="GLYCEROPHOSPHORYL DIESTER PHOSPHODIESTERASE"/>
    <property type="match status" value="1"/>
</dbReference>
<protein>
    <submittedName>
        <fullName evidence="2">Glycerophosphodiester phosphodiesterase</fullName>
    </submittedName>
</protein>
<comment type="caution">
    <text evidence="2">The sequence shown here is derived from an EMBL/GenBank/DDBJ whole genome shotgun (WGS) entry which is preliminary data.</text>
</comment>
<dbReference type="InterPro" id="IPR030395">
    <property type="entry name" value="GP_PDE_dom"/>
</dbReference>
<accession>A0ABW2AHR1</accession>
<keyword evidence="3" id="KW-1185">Reference proteome</keyword>
<dbReference type="PANTHER" id="PTHR43805:SF1">
    <property type="entry name" value="GP-PDE DOMAIN-CONTAINING PROTEIN"/>
    <property type="match status" value="1"/>
</dbReference>
<evidence type="ECO:0000313" key="2">
    <source>
        <dbReference type="EMBL" id="MFC6706464.1"/>
    </source>
</evidence>
<dbReference type="PROSITE" id="PS51704">
    <property type="entry name" value="GP_PDE"/>
    <property type="match status" value="1"/>
</dbReference>
<dbReference type="RefSeq" id="WP_382403123.1">
    <property type="nucleotide sequence ID" value="NZ_JBHSWH010000001.1"/>
</dbReference>
<dbReference type="Pfam" id="PF03009">
    <property type="entry name" value="GDPD"/>
    <property type="match status" value="1"/>
</dbReference>
<dbReference type="Gene3D" id="3.20.20.190">
    <property type="entry name" value="Phosphatidylinositol (PI) phosphodiesterase"/>
    <property type="match status" value="1"/>
</dbReference>
<dbReference type="InterPro" id="IPR017946">
    <property type="entry name" value="PLC-like_Pdiesterase_TIM-brl"/>
</dbReference>
<evidence type="ECO:0000313" key="3">
    <source>
        <dbReference type="Proteomes" id="UP001596298"/>
    </source>
</evidence>